<dbReference type="Proteomes" id="UP001217089">
    <property type="component" value="Unassembled WGS sequence"/>
</dbReference>
<dbReference type="InterPro" id="IPR003107">
    <property type="entry name" value="HAT"/>
</dbReference>
<evidence type="ECO:0000256" key="2">
    <source>
        <dbReference type="SAM" id="MobiDB-lite"/>
    </source>
</evidence>
<feature type="region of interest" description="Disordered" evidence="2">
    <location>
        <begin position="202"/>
        <end position="267"/>
    </location>
</feature>
<dbReference type="SUPFAM" id="SSF48452">
    <property type="entry name" value="TPR-like"/>
    <property type="match status" value="3"/>
</dbReference>
<feature type="compositionally biased region" description="Low complexity" evidence="2">
    <location>
        <begin position="79"/>
        <end position="88"/>
    </location>
</feature>
<dbReference type="EMBL" id="JARBDR010000337">
    <property type="protein sequence ID" value="KAJ8314539.1"/>
    <property type="molecule type" value="Genomic_DNA"/>
</dbReference>
<evidence type="ECO:0008006" key="5">
    <source>
        <dbReference type="Google" id="ProtNLM"/>
    </source>
</evidence>
<dbReference type="InterPro" id="IPR039278">
    <property type="entry name" value="Red1"/>
</dbReference>
<feature type="compositionally biased region" description="Basic and acidic residues" evidence="2">
    <location>
        <begin position="875"/>
        <end position="888"/>
    </location>
</feature>
<keyword evidence="1" id="KW-0175">Coiled coil</keyword>
<dbReference type="Gene3D" id="1.25.40.10">
    <property type="entry name" value="Tetratricopeptide repeat domain"/>
    <property type="match status" value="4"/>
</dbReference>
<gene>
    <name evidence="3" type="ORF">KUTeg_006689</name>
</gene>
<feature type="compositionally biased region" description="Acidic residues" evidence="2">
    <location>
        <begin position="59"/>
        <end position="68"/>
    </location>
</feature>
<feature type="compositionally biased region" description="Basic residues" evidence="2">
    <location>
        <begin position="311"/>
        <end position="326"/>
    </location>
</feature>
<feature type="compositionally biased region" description="Basic and acidic residues" evidence="2">
    <location>
        <begin position="620"/>
        <end position="649"/>
    </location>
</feature>
<feature type="region of interest" description="Disordered" evidence="2">
    <location>
        <begin position="861"/>
        <end position="888"/>
    </location>
</feature>
<feature type="compositionally biased region" description="Low complexity" evidence="2">
    <location>
        <begin position="575"/>
        <end position="593"/>
    </location>
</feature>
<protein>
    <recommendedName>
        <fullName evidence="5">Zinc-finger domain-containing protein</fullName>
    </recommendedName>
</protein>
<feature type="compositionally biased region" description="Basic and acidic residues" evidence="2">
    <location>
        <begin position="1974"/>
        <end position="1992"/>
    </location>
</feature>
<name>A0ABQ9FB18_TEGGR</name>
<feature type="compositionally biased region" description="Low complexity" evidence="2">
    <location>
        <begin position="1993"/>
        <end position="2013"/>
    </location>
</feature>
<feature type="compositionally biased region" description="Basic and acidic residues" evidence="2">
    <location>
        <begin position="285"/>
        <end position="294"/>
    </location>
</feature>
<feature type="region of interest" description="Disordered" evidence="2">
    <location>
        <begin position="1974"/>
        <end position="2025"/>
    </location>
</feature>
<dbReference type="PANTHER" id="PTHR21563:SF3">
    <property type="entry name" value="ZINC FINGER C3H1 DOMAIN-CONTAINING PROTEIN"/>
    <property type="match status" value="1"/>
</dbReference>
<feature type="compositionally biased region" description="Basic and acidic residues" evidence="2">
    <location>
        <begin position="2218"/>
        <end position="2231"/>
    </location>
</feature>
<feature type="compositionally biased region" description="Basic and acidic residues" evidence="2">
    <location>
        <begin position="356"/>
        <end position="387"/>
    </location>
</feature>
<feature type="coiled-coil region" evidence="1">
    <location>
        <begin position="782"/>
        <end position="837"/>
    </location>
</feature>
<feature type="region of interest" description="Disordered" evidence="2">
    <location>
        <begin position="525"/>
        <end position="705"/>
    </location>
</feature>
<evidence type="ECO:0000313" key="4">
    <source>
        <dbReference type="Proteomes" id="UP001217089"/>
    </source>
</evidence>
<feature type="compositionally biased region" description="Pro residues" evidence="2">
    <location>
        <begin position="594"/>
        <end position="604"/>
    </location>
</feature>
<evidence type="ECO:0000256" key="1">
    <source>
        <dbReference type="SAM" id="Coils"/>
    </source>
</evidence>
<proteinExistence type="predicted"/>
<feature type="compositionally biased region" description="Basic and acidic residues" evidence="2">
    <location>
        <begin position="202"/>
        <end position="213"/>
    </location>
</feature>
<keyword evidence="4" id="KW-1185">Reference proteome</keyword>
<feature type="compositionally biased region" description="Acidic residues" evidence="2">
    <location>
        <begin position="690"/>
        <end position="699"/>
    </location>
</feature>
<organism evidence="3 4">
    <name type="scientific">Tegillarca granosa</name>
    <name type="common">Malaysian cockle</name>
    <name type="synonym">Anadara granosa</name>
    <dbReference type="NCBI Taxonomy" id="220873"/>
    <lineage>
        <taxon>Eukaryota</taxon>
        <taxon>Metazoa</taxon>
        <taxon>Spiralia</taxon>
        <taxon>Lophotrochozoa</taxon>
        <taxon>Mollusca</taxon>
        <taxon>Bivalvia</taxon>
        <taxon>Autobranchia</taxon>
        <taxon>Pteriomorphia</taxon>
        <taxon>Arcoida</taxon>
        <taxon>Arcoidea</taxon>
        <taxon>Arcidae</taxon>
        <taxon>Tegillarca</taxon>
    </lineage>
</organism>
<accession>A0ABQ9FB18</accession>
<feature type="compositionally biased region" description="Basic and acidic residues" evidence="2">
    <location>
        <begin position="239"/>
        <end position="253"/>
    </location>
</feature>
<feature type="region of interest" description="Disordered" evidence="2">
    <location>
        <begin position="281"/>
        <end position="387"/>
    </location>
</feature>
<comment type="caution">
    <text evidence="3">The sequence shown here is derived from an EMBL/GenBank/DDBJ whole genome shotgun (WGS) entry which is preliminary data.</text>
</comment>
<reference evidence="3 4" key="1">
    <citation type="submission" date="2022-12" db="EMBL/GenBank/DDBJ databases">
        <title>Chromosome-level genome of Tegillarca granosa.</title>
        <authorList>
            <person name="Kim J."/>
        </authorList>
    </citation>
    <scope>NUCLEOTIDE SEQUENCE [LARGE SCALE GENOMIC DNA]</scope>
    <source>
        <strain evidence="3">Teg-2019</strain>
        <tissue evidence="3">Adductor muscle</tissue>
    </source>
</reference>
<dbReference type="PANTHER" id="PTHR21563">
    <property type="entry name" value="ZINC FINGER C3H1 DOMAIN-CONTAINING PROTEIN"/>
    <property type="match status" value="1"/>
</dbReference>
<evidence type="ECO:0000313" key="3">
    <source>
        <dbReference type="EMBL" id="KAJ8314539.1"/>
    </source>
</evidence>
<feature type="region of interest" description="Disordered" evidence="2">
    <location>
        <begin position="2205"/>
        <end position="2231"/>
    </location>
</feature>
<feature type="region of interest" description="Disordered" evidence="2">
    <location>
        <begin position="49"/>
        <end position="88"/>
    </location>
</feature>
<dbReference type="SMART" id="SM00386">
    <property type="entry name" value="HAT"/>
    <property type="match status" value="5"/>
</dbReference>
<feature type="compositionally biased region" description="Polar residues" evidence="2">
    <location>
        <begin position="214"/>
        <end position="238"/>
    </location>
</feature>
<sequence>MSYSHYFRVRRILNTSDKTPLHLSRTGQRLKCGVIYRDLNMETVKNCEMNEDSLKEEGELSDEDDGDGNGEQKNDKILSNRNEQNQNVSNNVKTTFEYNHGLAPGLPYDRIRVTPSQFTKVQQRPLSNMMHREHNNPHPPSRYSHGVGNDFLSKTAVWDKRRFRSGRVTYKNPENNESDFEKLLENYKSIKEKLEDIDKKEKQDKRLAKKTEQDLSSVEKQSEGETLNSKESSGSNNTDVHEETTSTRDKMYDHVQQGAGNEDDDDLDELELRRIALESASLALGKREAAKEESQNVDNPPPPKTTGKHYQINRRNRNIRTGRNKRNSGSMEDAGTRRRPSGEGNRPRRNSSGGVRKSEKINRQKREEERRREEEEYRRKKEEFKQRTQEIEKILSLDDPKEQLSRFLSILGLPVSKERSLDKSREKTPPLQDNYEEVEMDIDSEPGSPVVTLENIGGLDEEVPYDPEFFHLMHQDPLLGMPGSEPVGLMESGVYPYQTTDTVMMDNTLLYPIYQQPIPILTIPPPLPSEVPQPPPLPVEKPPSPPPLPPPTPPPPLPPQSPPPLPSEPPPDDGSIIPPLMSLPLIPPLMSLPLVPPPPPPLPPQEEDNHSEEEEGDEAALLREHLLKSMQSKKKEKEKLEKIKEEDKSSATSSPVSSSRDQSPTPAVKPAKPKPQYPIQKPVVINLAEDSSEEEEEKEEPIKNDPFLGGLDLFLKEARKSVQVNQEASMNQQTKKVDPEVELKEKVRKFEEELIKQRTTILKEQALFKALLSKTGKYKKAVVNSAQNVVKLKEQLEAAEKIYTANKEQFDVVRKQARMLRDRIQQKTAKFQVLEKTTTENGQKLYGDNYKPRTINAVKKTAKGKENRNTTSAEQMKKNVEKKPSAENIAEEKERLQVLAMEYEKKIQQLKLAQAKKELQRKQNQMSKKTKNEIPRLEKIEIDISDVNENTEEKPSKRRRSLLDISTSMKPIFSDSEEVYRGVNGSEPDKTLDDESRVVEKSNAETIKIQNKQQWGKLCKLRDENFESFLNTQKRNILSCIMDHSVLLPKYNEVPFTSLQAYKDKQKSQSHMDSSSSLPFVYKSPLLRFKSYRFSPYFRTKENLTISSLTFSNKIDPHKIFCKFDLLGTCHDEDCKGQHQSDYKISEEEILQDIISYYPSMAGIPKETRKDQFTKTIVNYVTSVMKQHKGSLTSDQLNLLMASQVSEQSKHVKPHMMFLQARKWKVTQSEKQKNVSRDLNSDTDVFDKIDSTSVQDLESIVLQNTKEIELWIRLAYRKLYEPNSSPETALDYALNVLARGLEANRNSAELWQTYLTFYTKHRDSSDLIELCETALQYAQNYDIWWQYLNASTSCLKKLEICDNIILNLQSDRDMPSEVVSHRLLEIVQYKTSLYIWSGRYKTALKFLQEFKQLPESLYDPANQYSGKIVNKEKIMLAWDSKSELSNVDVLIDLLWTAVSTCIGPIEPDNADIGRGLVLYLNIFNLLKLQHRLEEAASMCRKLLLAWPVMVDIWLCVGDLYSTCGDAVATRQVFADAYAANPHCAQLYYYAANFELLQGEHDKALECLEQCVLSIFDVEQKDFNHIDTNNLYSYLLGEAVPFNVVVPPYREGINPTDLEELENKVIYNIIFRQLYMTVISHFFMLEKLITDILLLELQDSEDFVVEAYETALSTVNTVQDITKYFCLEILREKNIDRNIEKKGGNCHLTVIVCQAKYEIYWFDKKKLIIKIIDQFIGCLSADEKLATYETFINSMPGNMDLILRASRQALTDEDHHRSKILCTTAIHENIPNSNIWKMYISLVRKLEGLKELRKIYHKAVQVFPYLASMWKDFLLFEVTQGNTEVVPKILKKCRELGVNCFKILLYNSDTKILKVSFGHGLEKIYIFKNKEKSLIYFCFYLYICLPAQILHFKSNNEVTNKYIPALSSCTFKSSLFCNFVNVRCHSTTTRGGYHSEEEEGDEAALLREHLLKSMQSKKKEKEKLEKIKEEDKSSATSSPVSSSRDQSPTPAVKPAKPKPQYPIQKPVVINLAEDSSEEEEEKEEPIKNDPFLGGLDLFLKEARKSVQVNQEASMNQQTKKVDPEVELKEKVRKFEEELIKQRTTILKEQALFKALLSKTGKYKKAVVNSAQNVVKLKEQLEAAEKIYTANKEQFDVVRKQARMLRDRIQQKTAKFQVLEKTTTENGQKLYGDNYKPRTINAVKKTAKGKENRNTTSAEQMKKNVEKKPSAENIAEEKERLQVLAMEYEKKIQQLKLAQAKKELQRKQNQMSKKTKNEIPRLEKIEIDISDVNENTEEKPSKRRRSLLDISTSMKPIFSDSEEVYRGVNGSEPDKTLDDESRVVEKSNAETIKIQNKQQWGKLCKLRDENFESFLNTQKRNILSCIMDHSVLLPKYNEVPFTSLQAYKDKQKSQSHMDSSSSLPFVYKSPLLRFKSYRFSPYFRTKENLTISSLTFSNKIDPHKIFCKFDLLGTCHDEDCKGQHQSDYKISEEEILQDIISYYPSMAGIPKETRKDQFTKTIGNYVTSVMKQHKGSLTSDQLNLLMASQVSEQSKHVKPHMMFLQARKWKVTQSEKQKNVSRDLNSDTDVFDKIDSTSVQDLESIVLQNTKEIELWIRLAYRKLYEPNSSPETALDYALNVLARGLEANRNSAELWQTYLTFYTKHRDSSDLIELCETALQYAQNYDIWWQYLNASTSCLKKLEICDNIILNLQSDRDMPSEVVSHRLLEIVQYKTSLYIWSGRYKTALKKK</sequence>
<feature type="coiled-coil region" evidence="1">
    <location>
        <begin position="2125"/>
        <end position="2180"/>
    </location>
</feature>
<feature type="compositionally biased region" description="Acidic residues" evidence="2">
    <location>
        <begin position="605"/>
        <end position="618"/>
    </location>
</feature>
<dbReference type="InterPro" id="IPR011990">
    <property type="entry name" value="TPR-like_helical_dom_sf"/>
</dbReference>
<feature type="compositionally biased region" description="Low complexity" evidence="2">
    <location>
        <begin position="650"/>
        <end position="670"/>
    </location>
</feature>
<feature type="compositionally biased region" description="Pro residues" evidence="2">
    <location>
        <begin position="525"/>
        <end position="569"/>
    </location>
</feature>